<dbReference type="GeneID" id="113866119"/>
<dbReference type="RefSeq" id="XP_027356810.1">
    <property type="nucleotide sequence ID" value="XM_027501009.1"/>
</dbReference>
<dbReference type="InterPro" id="IPR000677">
    <property type="entry name" value="Chitinase-like"/>
</dbReference>
<evidence type="ECO:0000256" key="1">
    <source>
        <dbReference type="ARBA" id="ARBA00022801"/>
    </source>
</evidence>
<dbReference type="PROSITE" id="PS51910">
    <property type="entry name" value="GH18_2"/>
    <property type="match status" value="1"/>
</dbReference>
<evidence type="ECO:0000256" key="2">
    <source>
        <dbReference type="ARBA" id="ARBA00023295"/>
    </source>
</evidence>
<evidence type="ECO:0000313" key="6">
    <source>
        <dbReference type="Proteomes" id="UP000694853"/>
    </source>
</evidence>
<keyword evidence="1 3" id="KW-0378">Hydrolase</keyword>
<dbReference type="InterPro" id="IPR001223">
    <property type="entry name" value="Glyco_hydro18_cat"/>
</dbReference>
<comment type="similarity">
    <text evidence="4">Belongs to the glycosyl hydrolase 18 family.</text>
</comment>
<dbReference type="PROSITE" id="PS01095">
    <property type="entry name" value="GH18_1"/>
    <property type="match status" value="1"/>
</dbReference>
<reference evidence="7" key="2">
    <citation type="submission" date="2025-08" db="UniProtKB">
        <authorList>
            <consortium name="RefSeq"/>
        </authorList>
    </citation>
    <scope>IDENTIFICATION</scope>
    <source>
        <tissue evidence="7">Young leaves</tissue>
    </source>
</reference>
<keyword evidence="2 3" id="KW-0326">Glycosidase</keyword>
<dbReference type="PANTHER" id="PTHR46476:SF13">
    <property type="entry name" value="2, PUTATIVE, EXPRESSED-RELATED"/>
    <property type="match status" value="1"/>
</dbReference>
<proteinExistence type="inferred from homology"/>
<dbReference type="OrthoDB" id="1395031at2759"/>
<dbReference type="KEGG" id="aprc:113866119"/>
<gene>
    <name evidence="7" type="primary">LOC113866119</name>
</gene>
<sequence length="296" mass="34024">MATNSIFREYIGGKSYPDDLNNFPDIINSNLQEFHFILAFATEDYDKNGKGTGVFKATWNERYFRAEKIKQLKEKYEKKSVKVKVIISIGGRLVGRKNVFDPAEKDVWPDRARNSLRRIIDLYNTQVDCSCEAIIDGIDINYENIKSNNIDFAHCIGTLIDGLKNKDKVIKDVSIAPSHPTYSHYLNLFRAHKMDIHWVNYQFYDQFLPSTDDFVELFQQLSDDYQEDKLLAGFSTDPNDKGMLSREVFFEACTKLIDTGSLHGIFVWNANDSADADDPFFFEIKAQKLLTGSDSK</sequence>
<dbReference type="InterPro" id="IPR017853">
    <property type="entry name" value="GH"/>
</dbReference>
<evidence type="ECO:0000313" key="7">
    <source>
        <dbReference type="RefSeq" id="XP_027356810.1"/>
    </source>
</evidence>
<dbReference type="GO" id="GO:0004553">
    <property type="term" value="F:hydrolase activity, hydrolyzing O-glycosyl compounds"/>
    <property type="evidence" value="ECO:0007669"/>
    <property type="project" value="InterPro"/>
</dbReference>
<organism evidence="6 7">
    <name type="scientific">Abrus precatorius</name>
    <name type="common">Indian licorice</name>
    <name type="synonym">Glycine abrus</name>
    <dbReference type="NCBI Taxonomy" id="3816"/>
    <lineage>
        <taxon>Eukaryota</taxon>
        <taxon>Viridiplantae</taxon>
        <taxon>Streptophyta</taxon>
        <taxon>Embryophyta</taxon>
        <taxon>Tracheophyta</taxon>
        <taxon>Spermatophyta</taxon>
        <taxon>Magnoliopsida</taxon>
        <taxon>eudicotyledons</taxon>
        <taxon>Gunneridae</taxon>
        <taxon>Pentapetalae</taxon>
        <taxon>rosids</taxon>
        <taxon>fabids</taxon>
        <taxon>Fabales</taxon>
        <taxon>Fabaceae</taxon>
        <taxon>Papilionoideae</taxon>
        <taxon>50 kb inversion clade</taxon>
        <taxon>NPAAA clade</taxon>
        <taxon>indigoferoid/millettioid clade</taxon>
        <taxon>Abreae</taxon>
        <taxon>Abrus</taxon>
    </lineage>
</organism>
<dbReference type="Pfam" id="PF00704">
    <property type="entry name" value="Glyco_hydro_18"/>
    <property type="match status" value="1"/>
</dbReference>
<dbReference type="Proteomes" id="UP000694853">
    <property type="component" value="Unplaced"/>
</dbReference>
<dbReference type="Gene3D" id="3.20.20.80">
    <property type="entry name" value="Glycosidases"/>
    <property type="match status" value="1"/>
</dbReference>
<evidence type="ECO:0000256" key="3">
    <source>
        <dbReference type="RuleBase" id="RU000489"/>
    </source>
</evidence>
<name>A0A8B8LKL5_ABRPR</name>
<keyword evidence="6" id="KW-1185">Reference proteome</keyword>
<accession>A0A8B8LKL5</accession>
<dbReference type="AlphaFoldDB" id="A0A8B8LKL5"/>
<dbReference type="GO" id="GO:0005975">
    <property type="term" value="P:carbohydrate metabolic process"/>
    <property type="evidence" value="ECO:0007669"/>
    <property type="project" value="InterPro"/>
</dbReference>
<feature type="domain" description="GH18" evidence="5">
    <location>
        <begin position="5"/>
        <end position="296"/>
    </location>
</feature>
<dbReference type="PRINTS" id="PR00551">
    <property type="entry name" value="2SGLOBULIN"/>
</dbReference>
<evidence type="ECO:0000256" key="4">
    <source>
        <dbReference type="RuleBase" id="RU004453"/>
    </source>
</evidence>
<protein>
    <submittedName>
        <fullName evidence="7">Chitinase 2-like</fullName>
    </submittedName>
</protein>
<dbReference type="PANTHER" id="PTHR46476">
    <property type="entry name" value="CHITINASE 2-LIKE"/>
    <property type="match status" value="1"/>
</dbReference>
<evidence type="ECO:0000259" key="5">
    <source>
        <dbReference type="PROSITE" id="PS51910"/>
    </source>
</evidence>
<dbReference type="SUPFAM" id="SSF51445">
    <property type="entry name" value="(Trans)glycosidases"/>
    <property type="match status" value="1"/>
</dbReference>
<reference evidence="6" key="1">
    <citation type="journal article" date="2019" name="Toxins">
        <title>Detection of Abrin-Like and Prepropulchellin-Like Toxin Genes and Transcripts Using Whole Genome Sequencing and Full-Length Transcript Sequencing of Abrus precatorius.</title>
        <authorList>
            <person name="Hovde B.T."/>
            <person name="Daligault H.E."/>
            <person name="Hanschen E.R."/>
            <person name="Kunde Y.A."/>
            <person name="Johnson M.B."/>
            <person name="Starkenburg S.R."/>
            <person name="Johnson S.L."/>
        </authorList>
    </citation>
    <scope>NUCLEOTIDE SEQUENCE [LARGE SCALE GENOMIC DNA]</scope>
</reference>
<dbReference type="InterPro" id="IPR001579">
    <property type="entry name" value="Glyco_hydro_18_chit_AS"/>
</dbReference>